<evidence type="ECO:0000313" key="3">
    <source>
        <dbReference type="Proteomes" id="UP000252586"/>
    </source>
</evidence>
<dbReference type="Proteomes" id="UP000252586">
    <property type="component" value="Unassembled WGS sequence"/>
</dbReference>
<reference evidence="2 3" key="1">
    <citation type="submission" date="2018-06" db="EMBL/GenBank/DDBJ databases">
        <title>Genomic Encyclopedia of Type Strains, Phase IV (KMG-IV): sequencing the most valuable type-strain genomes for metagenomic binning, comparative biology and taxonomic classification.</title>
        <authorList>
            <person name="Goeker M."/>
        </authorList>
    </citation>
    <scope>NUCLEOTIDE SEQUENCE [LARGE SCALE GENOMIC DNA]</scope>
    <source>
        <strain evidence="2 3">DSM 44599</strain>
    </source>
</reference>
<gene>
    <name evidence="2" type="ORF">DFR74_103130</name>
</gene>
<dbReference type="GO" id="GO:0003676">
    <property type="term" value="F:nucleic acid binding"/>
    <property type="evidence" value="ECO:0007669"/>
    <property type="project" value="InterPro"/>
</dbReference>
<dbReference type="CDD" id="cd06130">
    <property type="entry name" value="DNA_pol_III_epsilon_like"/>
    <property type="match status" value="1"/>
</dbReference>
<feature type="domain" description="Exonuclease" evidence="1">
    <location>
        <begin position="6"/>
        <end position="172"/>
    </location>
</feature>
<name>A0A366DQW0_9NOCA</name>
<evidence type="ECO:0000259" key="1">
    <source>
        <dbReference type="SMART" id="SM00479"/>
    </source>
</evidence>
<organism evidence="2 3">
    <name type="scientific">Nocardia puris</name>
    <dbReference type="NCBI Taxonomy" id="208602"/>
    <lineage>
        <taxon>Bacteria</taxon>
        <taxon>Bacillati</taxon>
        <taxon>Actinomycetota</taxon>
        <taxon>Actinomycetes</taxon>
        <taxon>Mycobacteriales</taxon>
        <taxon>Nocardiaceae</taxon>
        <taxon>Nocardia</taxon>
    </lineage>
</organism>
<sequence length="198" mass="21036">MTRELSFAALDVETANPKRGSICAIGVTVVQDGVRVASRSWLCRPPAPVSDFAPLQVRIHGITPNAVAGEPSFAQRWPEVLSVIDGLPVVAHNADFDISAVTQACGHSGIPLPSWDYGCTKVWSQRTLGLPDHKLKTVANRLGVRVDHHHHAGDDARVAAEIAVGLATLTSAENLPDLARACGTRLGRMSPSGVRGCR</sequence>
<accession>A0A366DQW0</accession>
<comment type="caution">
    <text evidence="2">The sequence shown here is derived from an EMBL/GenBank/DDBJ whole genome shotgun (WGS) entry which is preliminary data.</text>
</comment>
<dbReference type="PANTHER" id="PTHR30231">
    <property type="entry name" value="DNA POLYMERASE III SUBUNIT EPSILON"/>
    <property type="match status" value="1"/>
</dbReference>
<evidence type="ECO:0000313" key="2">
    <source>
        <dbReference type="EMBL" id="RBO92487.1"/>
    </source>
</evidence>
<dbReference type="OrthoDB" id="9803913at2"/>
<dbReference type="Gene3D" id="3.30.420.10">
    <property type="entry name" value="Ribonuclease H-like superfamily/Ribonuclease H"/>
    <property type="match status" value="1"/>
</dbReference>
<dbReference type="SUPFAM" id="SSF53098">
    <property type="entry name" value="Ribonuclease H-like"/>
    <property type="match status" value="1"/>
</dbReference>
<dbReference type="PANTHER" id="PTHR30231:SF42">
    <property type="entry name" value="EXONUCLEASE"/>
    <property type="match status" value="1"/>
</dbReference>
<dbReference type="GO" id="GO:0008408">
    <property type="term" value="F:3'-5' exonuclease activity"/>
    <property type="evidence" value="ECO:0007669"/>
    <property type="project" value="TreeGrafter"/>
</dbReference>
<dbReference type="Pfam" id="PF00929">
    <property type="entry name" value="RNase_T"/>
    <property type="match status" value="1"/>
</dbReference>
<dbReference type="STRING" id="1210090.GCA_001613185_03619"/>
<dbReference type="RefSeq" id="WP_067510148.1">
    <property type="nucleotide sequence ID" value="NZ_QNRE01000003.1"/>
</dbReference>
<dbReference type="InterPro" id="IPR012337">
    <property type="entry name" value="RNaseH-like_sf"/>
</dbReference>
<dbReference type="GO" id="GO:0005829">
    <property type="term" value="C:cytosol"/>
    <property type="evidence" value="ECO:0007669"/>
    <property type="project" value="TreeGrafter"/>
</dbReference>
<keyword evidence="3" id="KW-1185">Reference proteome</keyword>
<dbReference type="AlphaFoldDB" id="A0A366DQW0"/>
<protein>
    <submittedName>
        <fullName evidence="2">DNA polymerase-3 subunit epsilon</fullName>
    </submittedName>
</protein>
<dbReference type="SMART" id="SM00479">
    <property type="entry name" value="EXOIII"/>
    <property type="match status" value="1"/>
</dbReference>
<dbReference type="InterPro" id="IPR036397">
    <property type="entry name" value="RNaseH_sf"/>
</dbReference>
<dbReference type="InterPro" id="IPR013520">
    <property type="entry name" value="Ribonucl_H"/>
</dbReference>
<proteinExistence type="predicted"/>
<dbReference type="EMBL" id="QNRE01000003">
    <property type="protein sequence ID" value="RBO92487.1"/>
    <property type="molecule type" value="Genomic_DNA"/>
</dbReference>